<evidence type="ECO:0000259" key="5">
    <source>
        <dbReference type="Pfam" id="PF04542"/>
    </source>
</evidence>
<dbReference type="InterPro" id="IPR039425">
    <property type="entry name" value="RNA_pol_sigma-70-like"/>
</dbReference>
<evidence type="ECO:0000256" key="1">
    <source>
        <dbReference type="ARBA" id="ARBA00010641"/>
    </source>
</evidence>
<dbReference type="InterPro" id="IPR013325">
    <property type="entry name" value="RNA_pol_sigma_r2"/>
</dbReference>
<dbReference type="SUPFAM" id="SSF88946">
    <property type="entry name" value="Sigma2 domain of RNA polymerase sigma factors"/>
    <property type="match status" value="1"/>
</dbReference>
<accession>A0A250DFF4</accession>
<keyword evidence="3" id="KW-0731">Sigma factor</keyword>
<proteinExistence type="inferred from homology"/>
<evidence type="ECO:0000313" key="7">
    <source>
        <dbReference type="EMBL" id="ATA52861.1"/>
    </source>
</evidence>
<organism evidence="7 8">
    <name type="scientific">Variovorax boronicumulans</name>
    <dbReference type="NCBI Taxonomy" id="436515"/>
    <lineage>
        <taxon>Bacteria</taxon>
        <taxon>Pseudomonadati</taxon>
        <taxon>Pseudomonadota</taxon>
        <taxon>Betaproteobacteria</taxon>
        <taxon>Burkholderiales</taxon>
        <taxon>Comamonadaceae</taxon>
        <taxon>Variovorax</taxon>
    </lineage>
</organism>
<name>A0A250DFF4_9BURK</name>
<dbReference type="RefSeq" id="WP_095743817.1">
    <property type="nucleotide sequence ID" value="NZ_CP023284.1"/>
</dbReference>
<dbReference type="InterPro" id="IPR013249">
    <property type="entry name" value="RNA_pol_sigma70_r4_t2"/>
</dbReference>
<dbReference type="GO" id="GO:0006352">
    <property type="term" value="P:DNA-templated transcription initiation"/>
    <property type="evidence" value="ECO:0007669"/>
    <property type="project" value="InterPro"/>
</dbReference>
<dbReference type="KEGG" id="vbo:CKY39_06290"/>
<evidence type="ECO:0000313" key="8">
    <source>
        <dbReference type="Proteomes" id="UP000217154"/>
    </source>
</evidence>
<evidence type="ECO:0000256" key="3">
    <source>
        <dbReference type="ARBA" id="ARBA00023082"/>
    </source>
</evidence>
<dbReference type="SUPFAM" id="SSF88659">
    <property type="entry name" value="Sigma3 and sigma4 domains of RNA polymerase sigma factors"/>
    <property type="match status" value="1"/>
</dbReference>
<evidence type="ECO:0000256" key="2">
    <source>
        <dbReference type="ARBA" id="ARBA00023015"/>
    </source>
</evidence>
<dbReference type="GO" id="GO:0003677">
    <property type="term" value="F:DNA binding"/>
    <property type="evidence" value="ECO:0007669"/>
    <property type="project" value="InterPro"/>
</dbReference>
<dbReference type="NCBIfam" id="TIGR02937">
    <property type="entry name" value="sigma70-ECF"/>
    <property type="match status" value="1"/>
</dbReference>
<dbReference type="PANTHER" id="PTHR43133:SF63">
    <property type="entry name" value="RNA POLYMERASE SIGMA FACTOR FECI-RELATED"/>
    <property type="match status" value="1"/>
</dbReference>
<evidence type="ECO:0000259" key="6">
    <source>
        <dbReference type="Pfam" id="PF08281"/>
    </source>
</evidence>
<dbReference type="AlphaFoldDB" id="A0A250DFF4"/>
<comment type="similarity">
    <text evidence="1">Belongs to the sigma-70 factor family. ECF subfamily.</text>
</comment>
<protein>
    <submittedName>
        <fullName evidence="7">RNA polymerase subunit sigma-70</fullName>
    </submittedName>
</protein>
<gene>
    <name evidence="7" type="ORF">CKY39_06290</name>
</gene>
<dbReference type="GO" id="GO:0016987">
    <property type="term" value="F:sigma factor activity"/>
    <property type="evidence" value="ECO:0007669"/>
    <property type="project" value="UniProtKB-KW"/>
</dbReference>
<dbReference type="Pfam" id="PF04542">
    <property type="entry name" value="Sigma70_r2"/>
    <property type="match status" value="1"/>
</dbReference>
<keyword evidence="2" id="KW-0805">Transcription regulation</keyword>
<dbReference type="InterPro" id="IPR036388">
    <property type="entry name" value="WH-like_DNA-bd_sf"/>
</dbReference>
<dbReference type="Gene3D" id="1.10.1740.10">
    <property type="match status" value="1"/>
</dbReference>
<reference evidence="7 8" key="1">
    <citation type="submission" date="2017-09" db="EMBL/GenBank/DDBJ databases">
        <title>The diverse metabolic capabilities of V. boronicumulans make it an excellent choice for continued studies on novel biodegradation.</title>
        <authorList>
            <person name="Sun S."/>
        </authorList>
    </citation>
    <scope>NUCLEOTIDE SEQUENCE [LARGE SCALE GENOMIC DNA]</scope>
    <source>
        <strain evidence="7 8">J1</strain>
    </source>
</reference>
<dbReference type="InterPro" id="IPR013324">
    <property type="entry name" value="RNA_pol_sigma_r3/r4-like"/>
</dbReference>
<sequence length="182" mass="20129">MDMSIQLCLASSEEGDAGHGVALLRDCLVVNYQHLHRRLLRRLGCADQASDCLHDAWLRLGEGAVPDTVDSPEAYVFRVACNVAVDRLRADRAWQYSGDAAVELESFADPSPGPEPIAEARSGLLAVERAMRGLPHRHQAIFMGLRIHELTRDEMAARHGLSLRRVDTTLRQALAHCAQSLR</sequence>
<dbReference type="Gene3D" id="1.10.10.10">
    <property type="entry name" value="Winged helix-like DNA-binding domain superfamily/Winged helix DNA-binding domain"/>
    <property type="match status" value="1"/>
</dbReference>
<dbReference type="InterPro" id="IPR007627">
    <property type="entry name" value="RNA_pol_sigma70_r2"/>
</dbReference>
<dbReference type="InterPro" id="IPR014284">
    <property type="entry name" value="RNA_pol_sigma-70_dom"/>
</dbReference>
<evidence type="ECO:0000256" key="4">
    <source>
        <dbReference type="ARBA" id="ARBA00023163"/>
    </source>
</evidence>
<dbReference type="EMBL" id="CP023284">
    <property type="protein sequence ID" value="ATA52861.1"/>
    <property type="molecule type" value="Genomic_DNA"/>
</dbReference>
<feature type="domain" description="RNA polymerase sigma factor 70 region 4 type 2" evidence="6">
    <location>
        <begin position="125"/>
        <end position="177"/>
    </location>
</feature>
<keyword evidence="4" id="KW-0804">Transcription</keyword>
<feature type="domain" description="RNA polymerase sigma-70 region 2" evidence="5">
    <location>
        <begin position="31"/>
        <end position="92"/>
    </location>
</feature>
<dbReference type="Proteomes" id="UP000217154">
    <property type="component" value="Chromosome"/>
</dbReference>
<dbReference type="Pfam" id="PF08281">
    <property type="entry name" value="Sigma70_r4_2"/>
    <property type="match status" value="1"/>
</dbReference>
<dbReference type="PANTHER" id="PTHR43133">
    <property type="entry name" value="RNA POLYMERASE ECF-TYPE SIGMA FACTO"/>
    <property type="match status" value="1"/>
</dbReference>